<comment type="caution">
    <text evidence="7">The sequence shown here is derived from an EMBL/GenBank/DDBJ whole genome shotgun (WGS) entry which is preliminary data.</text>
</comment>
<dbReference type="RefSeq" id="WP_211091502.1">
    <property type="nucleotide sequence ID" value="NZ_AQHF01000026.1"/>
</dbReference>
<dbReference type="GO" id="GO:0016757">
    <property type="term" value="F:glycosyltransferase activity"/>
    <property type="evidence" value="ECO:0007669"/>
    <property type="project" value="UniProtKB-KW"/>
</dbReference>
<dbReference type="GO" id="GO:0003677">
    <property type="term" value="F:DNA binding"/>
    <property type="evidence" value="ECO:0007669"/>
    <property type="project" value="UniProtKB-KW"/>
</dbReference>
<evidence type="ECO:0000313" key="7">
    <source>
        <dbReference type="EMBL" id="MBE0347362.1"/>
    </source>
</evidence>
<keyword evidence="5" id="KW-0238">DNA-binding</keyword>
<evidence type="ECO:0000256" key="2">
    <source>
        <dbReference type="ARBA" id="ARBA00022676"/>
    </source>
</evidence>
<proteinExistence type="predicted"/>
<sequence>MASLVSLCDAQIGVQNTIKQRCLTELTLSSYPDLFVGQCVPFYFCPRSIMLYVIDLADGEELVDPTIS</sequence>
<dbReference type="Proteomes" id="UP000660708">
    <property type="component" value="Unassembled WGS sequence"/>
</dbReference>
<dbReference type="GO" id="GO:0016779">
    <property type="term" value="F:nucleotidyltransferase activity"/>
    <property type="evidence" value="ECO:0007669"/>
    <property type="project" value="UniProtKB-KW"/>
</dbReference>
<evidence type="ECO:0000256" key="3">
    <source>
        <dbReference type="ARBA" id="ARBA00022679"/>
    </source>
</evidence>
<evidence type="ECO:0000313" key="8">
    <source>
        <dbReference type="Proteomes" id="UP000660708"/>
    </source>
</evidence>
<reference evidence="7 8" key="1">
    <citation type="submission" date="2015-06" db="EMBL/GenBank/DDBJ databases">
        <title>Genome sequence of Pseudoalteromonas peptidolytica.</title>
        <authorList>
            <person name="Xie B.-B."/>
            <person name="Rong J.-C."/>
            <person name="Qin Q.-L."/>
            <person name="Zhang Y.-Z."/>
        </authorList>
    </citation>
    <scope>NUCLEOTIDE SEQUENCE [LARGE SCALE GENOMIC DNA]</scope>
    <source>
        <strain evidence="7 8">F12-50-A1</strain>
    </source>
</reference>
<dbReference type="InterPro" id="IPR029494">
    <property type="entry name" value="DarT"/>
</dbReference>
<dbReference type="EMBL" id="AQHF01000026">
    <property type="protein sequence ID" value="MBE0347362.1"/>
    <property type="molecule type" value="Genomic_DNA"/>
</dbReference>
<organism evidence="7 8">
    <name type="scientific">Pseudoalteromonas peptidolytica F12-50-A1</name>
    <dbReference type="NCBI Taxonomy" id="1315280"/>
    <lineage>
        <taxon>Bacteria</taxon>
        <taxon>Pseudomonadati</taxon>
        <taxon>Pseudomonadota</taxon>
        <taxon>Gammaproteobacteria</taxon>
        <taxon>Alteromonadales</taxon>
        <taxon>Pseudoalteromonadaceae</taxon>
        <taxon>Pseudoalteromonas</taxon>
    </lineage>
</organism>
<evidence type="ECO:0000256" key="5">
    <source>
        <dbReference type="ARBA" id="ARBA00023125"/>
    </source>
</evidence>
<protein>
    <recommendedName>
        <fullName evidence="6">DarT domain-containing protein</fullName>
    </recommendedName>
</protein>
<evidence type="ECO:0000256" key="4">
    <source>
        <dbReference type="ARBA" id="ARBA00022695"/>
    </source>
</evidence>
<evidence type="ECO:0000256" key="1">
    <source>
        <dbReference type="ARBA" id="ARBA00022649"/>
    </source>
</evidence>
<feature type="domain" description="DarT" evidence="6">
    <location>
        <begin position="15"/>
        <end position="57"/>
    </location>
</feature>
<dbReference type="Pfam" id="PF14487">
    <property type="entry name" value="DarT"/>
    <property type="match status" value="1"/>
</dbReference>
<keyword evidence="8" id="KW-1185">Reference proteome</keyword>
<keyword evidence="2" id="KW-0328">Glycosyltransferase</keyword>
<dbReference type="AlphaFoldDB" id="A0A8I0MWS1"/>
<name>A0A8I0MWS1_9GAMM</name>
<keyword evidence="1" id="KW-1277">Toxin-antitoxin system</keyword>
<keyword evidence="3" id="KW-0808">Transferase</keyword>
<evidence type="ECO:0000259" key="6">
    <source>
        <dbReference type="Pfam" id="PF14487"/>
    </source>
</evidence>
<accession>A0A8I0MWS1</accession>
<gene>
    <name evidence="7" type="ORF">PPEP_a1803</name>
</gene>
<keyword evidence="4" id="KW-0548">Nucleotidyltransferase</keyword>